<feature type="compositionally biased region" description="Polar residues" evidence="1">
    <location>
        <begin position="7"/>
        <end position="21"/>
    </location>
</feature>
<reference evidence="2 3" key="1">
    <citation type="submission" date="2019-10" db="EMBL/GenBank/DDBJ databases">
        <title>Assembly and Annotation for the nematode Trichostrongylus colubriformis.</title>
        <authorList>
            <person name="Martin J."/>
        </authorList>
    </citation>
    <scope>NUCLEOTIDE SEQUENCE [LARGE SCALE GENOMIC DNA]</scope>
    <source>
        <strain evidence="2">G859</strain>
        <tissue evidence="2">Whole worm</tissue>
    </source>
</reference>
<feature type="region of interest" description="Disordered" evidence="1">
    <location>
        <begin position="140"/>
        <end position="160"/>
    </location>
</feature>
<gene>
    <name evidence="2" type="ORF">GCK32_000735</name>
</gene>
<feature type="region of interest" description="Disordered" evidence="1">
    <location>
        <begin position="70"/>
        <end position="91"/>
    </location>
</feature>
<dbReference type="AlphaFoldDB" id="A0AAN8IU88"/>
<protein>
    <submittedName>
        <fullName evidence="2">Uncharacterized protein</fullName>
    </submittedName>
</protein>
<proteinExistence type="predicted"/>
<dbReference type="Proteomes" id="UP001331761">
    <property type="component" value="Unassembled WGS sequence"/>
</dbReference>
<comment type="caution">
    <text evidence="2">The sequence shown here is derived from an EMBL/GenBank/DDBJ whole genome shotgun (WGS) entry which is preliminary data.</text>
</comment>
<sequence>MEHQLHMPSSTMQTSGVVSSTTVNALPTAPTRAHVDTQAPYHGHAVSKNVTPQLQESSTLASRPASISLPSHALGRSAPQNEIKQCSSPNFARSQALSHSVMSNHPLISPSRFLSGSHGFYQLQAAPMFNVIAGSPGSPAQHLQHVMSTPPRPSILRKRGDALGTPGATAKRRLPFMHEASGSPSNSAQLATHCNPGPPSQTVLLNAECNNGNTEESPRKRMRKQQFETDTIPDQIKMAIDVVQPVAVNSEMWTFSDHSRLMESFELMGVTEKRKRGRPRTSSRPATVLPVEMHQSVSVFVDIDSPEEGQTMSFATEQKPFRGSASSVPPVHLDETKCDLREESDNLQVISADNNTKRGTVSAEECISLLNFWQREKVKCDSSTPRVRHRIGSCTGIGSPSMKPSLSLDDKETSDAVSFLIRCLKESKKVRHVRQQLWSVRPSTFNCNTFFGLYSTSTCRTERYRCEQTPAFHDHAASSVDPSANHFQTLIEFKERYGSYRKLKLLRRRESRLSSSTCLERTHEDVRTVSDIRLPVATCYCSSALGDPCTTPLKGMEVALSNLESGPKAIEDLVDEIVSFLAKEESPCTTSECIERLFVRETIGGAVALQKGHSNAERTLLSRRSRARMLLEDTFHSVLESMKLETNENVKLGSNVSTFASAHRRCRRLPTSSRRNRESIISQSACCCSLLQTPYKATFELNALSINGELSIRVQHMDRHLVEQMNFEESVLGTFEHLYGSCNRKDTCDYDSGIKSCDTRISSLHSILARPPVLLPPDKKLDFGDQCGNVINCPDECEMNQHMLGISPFWRRPTAKACSKNSDYAPLRTTLHYGCSSSHPLRHDYKEYYLEDLIDHRQPARFRIDYYRMEQIWSYLEGFNIPTIKLPLEKNSVKGDSISRRSRALFRKEEAVSSRFVQKEAKDIPGCGCGTASSRVHSWLGIVWR</sequence>
<feature type="region of interest" description="Disordered" evidence="1">
    <location>
        <begin position="1"/>
        <end position="21"/>
    </location>
</feature>
<organism evidence="2 3">
    <name type="scientific">Trichostrongylus colubriformis</name>
    <name type="common">Black scour worm</name>
    <dbReference type="NCBI Taxonomy" id="6319"/>
    <lineage>
        <taxon>Eukaryota</taxon>
        <taxon>Metazoa</taxon>
        <taxon>Ecdysozoa</taxon>
        <taxon>Nematoda</taxon>
        <taxon>Chromadorea</taxon>
        <taxon>Rhabditida</taxon>
        <taxon>Rhabditina</taxon>
        <taxon>Rhabditomorpha</taxon>
        <taxon>Strongyloidea</taxon>
        <taxon>Trichostrongylidae</taxon>
        <taxon>Trichostrongylus</taxon>
    </lineage>
</organism>
<evidence type="ECO:0000313" key="2">
    <source>
        <dbReference type="EMBL" id="KAK5986161.1"/>
    </source>
</evidence>
<dbReference type="EMBL" id="WIXE01000938">
    <property type="protein sequence ID" value="KAK5986161.1"/>
    <property type="molecule type" value="Genomic_DNA"/>
</dbReference>
<evidence type="ECO:0000256" key="1">
    <source>
        <dbReference type="SAM" id="MobiDB-lite"/>
    </source>
</evidence>
<name>A0AAN8IU88_TRICO</name>
<accession>A0AAN8IU88</accession>
<feature type="compositionally biased region" description="Polar residues" evidence="1">
    <location>
        <begin position="78"/>
        <end position="91"/>
    </location>
</feature>
<keyword evidence="3" id="KW-1185">Reference proteome</keyword>
<evidence type="ECO:0000313" key="3">
    <source>
        <dbReference type="Proteomes" id="UP001331761"/>
    </source>
</evidence>